<evidence type="ECO:0000259" key="2">
    <source>
        <dbReference type="Pfam" id="PF13229"/>
    </source>
</evidence>
<dbReference type="InterPro" id="IPR039448">
    <property type="entry name" value="Beta_helix"/>
</dbReference>
<dbReference type="SMART" id="SM00710">
    <property type="entry name" value="PbH1"/>
    <property type="match status" value="10"/>
</dbReference>
<accession>A0ABU6CUG9</accession>
<dbReference type="InterPro" id="IPR011050">
    <property type="entry name" value="Pectin_lyase_fold/virulence"/>
</dbReference>
<dbReference type="RefSeq" id="WP_324693532.1">
    <property type="nucleotide sequence ID" value="NZ_JAYMYJ010000041.1"/>
</dbReference>
<name>A0ABU6CUG9_9GAMM</name>
<dbReference type="Gene3D" id="2.160.20.10">
    <property type="entry name" value="Single-stranded right-handed beta-helix, Pectin lyase-like"/>
    <property type="match status" value="1"/>
</dbReference>
<dbReference type="Proteomes" id="UP001308005">
    <property type="component" value="Unassembled WGS sequence"/>
</dbReference>
<feature type="signal peptide" evidence="1">
    <location>
        <begin position="1"/>
        <end position="27"/>
    </location>
</feature>
<evidence type="ECO:0000256" key="1">
    <source>
        <dbReference type="SAM" id="SignalP"/>
    </source>
</evidence>
<dbReference type="InterPro" id="IPR006626">
    <property type="entry name" value="PbH1"/>
</dbReference>
<evidence type="ECO:0000313" key="4">
    <source>
        <dbReference type="Proteomes" id="UP001308005"/>
    </source>
</evidence>
<evidence type="ECO:0000313" key="3">
    <source>
        <dbReference type="EMBL" id="MEB4590256.1"/>
    </source>
</evidence>
<protein>
    <submittedName>
        <fullName evidence="3">Right-handed parallel beta-helix repeat-containing protein</fullName>
    </submittedName>
</protein>
<proteinExistence type="predicted"/>
<keyword evidence="1" id="KW-0732">Signal</keyword>
<reference evidence="4" key="1">
    <citation type="submission" date="2023-07" db="EMBL/GenBank/DDBJ databases">
        <title>The carbon used by Thiothrix.</title>
        <authorList>
            <person name="Chen L."/>
        </authorList>
    </citation>
    <scope>NUCLEOTIDE SEQUENCE [LARGE SCALE GENOMIC DNA]</scope>
</reference>
<dbReference type="Pfam" id="PF13229">
    <property type="entry name" value="Beta_helix"/>
    <property type="match status" value="1"/>
</dbReference>
<dbReference type="EMBL" id="JAYMYJ010000041">
    <property type="protein sequence ID" value="MEB4590256.1"/>
    <property type="molecule type" value="Genomic_DNA"/>
</dbReference>
<feature type="domain" description="Right handed beta helix" evidence="2">
    <location>
        <begin position="134"/>
        <end position="305"/>
    </location>
</feature>
<reference evidence="3 4" key="2">
    <citation type="submission" date="2024-01" db="EMBL/GenBank/DDBJ databases">
        <authorList>
            <person name="Xie X."/>
        </authorList>
    </citation>
    <scope>NUCLEOTIDE SEQUENCE [LARGE SCALE GENOMIC DNA]</scope>
    <source>
        <strain evidence="3">SCUT-1</strain>
    </source>
</reference>
<dbReference type="SUPFAM" id="SSF51126">
    <property type="entry name" value="Pectin lyase-like"/>
    <property type="match status" value="2"/>
</dbReference>
<gene>
    <name evidence="3" type="ORF">VSS37_04640</name>
</gene>
<keyword evidence="4" id="KW-1185">Reference proteome</keyword>
<sequence length="483" mass="50363">MKAPIFTPKPLPHLLASVLLSSGSASMMQPLAAATSPVTCGGVSDTQLIQGIISNNAGKTAQLPIGRCVIKGSLHIPANTIVRGMWPTAATVLTQAAGAGDSASLIYTDGAGVTLENMELDGGRSQQTIDEHRAGIFIRHDKATIRNITSHDFTGDGFYLYNGATNASISNVTAYNNGRDGIAITGARNVSVSQSQFYGNAVDQVDVEPSKGQKVANMTFDNITVGKEGETLTGYAVVLAGRPLSEPNGQALELVLRNSTLHGAVRVVYTQNAVVSNNKITNITAKPAMEVYGFNRGARVEGNTINQLGDGYWPNAISVTGTDGADTSSGTQVKNNTIKVKTSTGTGIYLGGLLDVAVIGNTVQGPGVPYQDPQQRSGIIVRATLLNQPFIKASIIGNTIKDFWARGLSVTGNATSAGVARLNLLELKNNTFTNSAPSGVQTIGASLDDRSHALVSADCSGNRVGQGVVQPLINVPNSIKCPF</sequence>
<organism evidence="3 4">
    <name type="scientific">Candidatus Thiothrix phosphatis</name>
    <dbReference type="NCBI Taxonomy" id="3112415"/>
    <lineage>
        <taxon>Bacteria</taxon>
        <taxon>Pseudomonadati</taxon>
        <taxon>Pseudomonadota</taxon>
        <taxon>Gammaproteobacteria</taxon>
        <taxon>Thiotrichales</taxon>
        <taxon>Thiotrichaceae</taxon>
        <taxon>Thiothrix</taxon>
    </lineage>
</organism>
<feature type="chain" id="PRO_5045176056" evidence="1">
    <location>
        <begin position="28"/>
        <end position="483"/>
    </location>
</feature>
<comment type="caution">
    <text evidence="3">The sequence shown here is derived from an EMBL/GenBank/DDBJ whole genome shotgun (WGS) entry which is preliminary data.</text>
</comment>
<dbReference type="InterPro" id="IPR012334">
    <property type="entry name" value="Pectin_lyas_fold"/>
</dbReference>